<feature type="coiled-coil region" evidence="1">
    <location>
        <begin position="88"/>
        <end position="115"/>
    </location>
</feature>
<evidence type="ECO:0000313" key="5">
    <source>
        <dbReference type="Proteomes" id="UP000738402"/>
    </source>
</evidence>
<protein>
    <submittedName>
        <fullName evidence="2">Uncharacterized protein</fullName>
    </submittedName>
</protein>
<comment type="caution">
    <text evidence="2">The sequence shown here is derived from an EMBL/GenBank/DDBJ whole genome shotgun (WGS) entry which is preliminary data.</text>
</comment>
<proteinExistence type="predicted"/>
<dbReference type="EMBL" id="JAHLUH010000005">
    <property type="protein sequence ID" value="KAG7728173.1"/>
    <property type="molecule type" value="Genomic_DNA"/>
</dbReference>
<organism evidence="2 5">
    <name type="scientific">Ogataea haglerorum</name>
    <dbReference type="NCBI Taxonomy" id="1937702"/>
    <lineage>
        <taxon>Eukaryota</taxon>
        <taxon>Fungi</taxon>
        <taxon>Dikarya</taxon>
        <taxon>Ascomycota</taxon>
        <taxon>Saccharomycotina</taxon>
        <taxon>Pichiomycetes</taxon>
        <taxon>Pichiales</taxon>
        <taxon>Pichiaceae</taxon>
        <taxon>Ogataea</taxon>
    </lineage>
</organism>
<sequence length="188" mass="21763">MSIRQLLETIESRILVLETLCEGGSDVYAQLRRVVEQFQGFLAEHADLMRVLERAQTQGLLGITPVSRDDSMSVEEKCRLVVASLHEMEQHVNKLDELQLRLQQWDDLMSDARTRTAAAKLMAFDQRNVAEAMDALVALKKRFYAAVVRSNRLMRMYMVDTFEQATFYLDVETKLRRYTALVEQKQSK</sequence>
<evidence type="ECO:0000313" key="2">
    <source>
        <dbReference type="EMBL" id="KAG7728173.1"/>
    </source>
</evidence>
<evidence type="ECO:0000313" key="4">
    <source>
        <dbReference type="Proteomes" id="UP000697297"/>
    </source>
</evidence>
<evidence type="ECO:0000313" key="3">
    <source>
        <dbReference type="EMBL" id="KAG7765341.1"/>
    </source>
</evidence>
<dbReference type="Proteomes" id="UP000697297">
    <property type="component" value="Unassembled WGS sequence"/>
</dbReference>
<keyword evidence="1" id="KW-0175">Coiled coil</keyword>
<reference evidence="2 4" key="1">
    <citation type="journal article" date="2021" name="G3 (Bethesda)">
        <title>Genomic diversity, chromosomal rearrangements, and interspecies hybridization in the ogataea polymorpha species complex.</title>
        <authorList>
            <person name="Hanson S.J."/>
            <person name="Cinneide E.O."/>
            <person name="Salzberg L.I."/>
            <person name="Wolfe K.H."/>
            <person name="McGowan J."/>
            <person name="Fitzpatrick D.A."/>
            <person name="Matlin K."/>
        </authorList>
    </citation>
    <scope>NUCLEOTIDE SEQUENCE</scope>
    <source>
        <strain evidence="3">81-436-3</strain>
        <strain evidence="2">83-405-1</strain>
    </source>
</reference>
<dbReference type="AlphaFoldDB" id="A0AAN6D6I4"/>
<name>A0AAN6D6I4_9ASCO</name>
<gene>
    <name evidence="2" type="ORF">KL933_002299</name>
    <name evidence="3" type="ORF">KL946_002398</name>
</gene>
<dbReference type="Proteomes" id="UP000738402">
    <property type="component" value="Unassembled WGS sequence"/>
</dbReference>
<accession>A0AAN6D6I4</accession>
<dbReference type="EMBL" id="JAHLUN010000006">
    <property type="protein sequence ID" value="KAG7765341.1"/>
    <property type="molecule type" value="Genomic_DNA"/>
</dbReference>
<evidence type="ECO:0000256" key="1">
    <source>
        <dbReference type="SAM" id="Coils"/>
    </source>
</evidence>
<keyword evidence="4" id="KW-1185">Reference proteome</keyword>